<keyword evidence="2" id="KW-1185">Reference proteome</keyword>
<evidence type="ECO:0000313" key="1">
    <source>
        <dbReference type="EMBL" id="GJC86578.1"/>
    </source>
</evidence>
<evidence type="ECO:0000313" key="2">
    <source>
        <dbReference type="Proteomes" id="UP001055172"/>
    </source>
</evidence>
<dbReference type="Proteomes" id="UP001055172">
    <property type="component" value="Unassembled WGS sequence"/>
</dbReference>
<protein>
    <submittedName>
        <fullName evidence="1">Uncharacterized protein</fullName>
    </submittedName>
</protein>
<proteinExistence type="predicted"/>
<reference evidence="1 2" key="1">
    <citation type="submission" date="2021-07" db="EMBL/GenBank/DDBJ databases">
        <title>Genome data of Colletotrichum spaethianum.</title>
        <authorList>
            <person name="Utami Y.D."/>
            <person name="Hiruma K."/>
        </authorList>
    </citation>
    <scope>NUCLEOTIDE SEQUENCE [LARGE SCALE GENOMIC DNA]</scope>
    <source>
        <strain evidence="1 2">MAFF 242679</strain>
    </source>
</reference>
<name>A0AA37LWI6_9PEZI</name>
<comment type="caution">
    <text evidence="1">The sequence shown here is derived from an EMBL/GenBank/DDBJ whole genome shotgun (WGS) entry which is preliminary data.</text>
</comment>
<dbReference type="AlphaFoldDB" id="A0AA37LWI6"/>
<sequence>MFKVPPKRFTPRNKKRMGMLEFQGNTLHDSLDVHVDKRHAVVRILLHDGHEGEVAVDLAQHDGPLRVVQDHAALGPVAGDLVLDLGVPRLGLEALPLAVRARPGAVDLGDVDDDIDVVGADLVRGHVGRGRVGGDHVEEVGLLETARAAEVGEHGLEGAELGDELLDDLGEGLKDGVVVDGRQVEGDGGVLEAVVRELVLDADGDVALDVELVVVGEAVDLVDEDLNVDVWVEALEVKNCGVEPRHGLEVVVLRVDDPDEGTDLAKNGVHVKVGVLEEVDLAGEVPDLVVHERSGRCQWLVLQSWVI</sequence>
<organism evidence="1 2">
    <name type="scientific">Colletotrichum liriopes</name>
    <dbReference type="NCBI Taxonomy" id="708192"/>
    <lineage>
        <taxon>Eukaryota</taxon>
        <taxon>Fungi</taxon>
        <taxon>Dikarya</taxon>
        <taxon>Ascomycota</taxon>
        <taxon>Pezizomycotina</taxon>
        <taxon>Sordariomycetes</taxon>
        <taxon>Hypocreomycetidae</taxon>
        <taxon>Glomerellales</taxon>
        <taxon>Glomerellaceae</taxon>
        <taxon>Colletotrichum</taxon>
        <taxon>Colletotrichum spaethianum species complex</taxon>
    </lineage>
</organism>
<accession>A0AA37LWI6</accession>
<gene>
    <name evidence="1" type="ORF">ColLi_09416</name>
</gene>
<dbReference type="EMBL" id="BPPX01000022">
    <property type="protein sequence ID" value="GJC86578.1"/>
    <property type="molecule type" value="Genomic_DNA"/>
</dbReference>